<accession>A0ABT1H4V9</accession>
<organism evidence="2 3">
    <name type="scientific">Williamsia serinedens</name>
    <dbReference type="NCBI Taxonomy" id="391736"/>
    <lineage>
        <taxon>Bacteria</taxon>
        <taxon>Bacillati</taxon>
        <taxon>Actinomycetota</taxon>
        <taxon>Actinomycetes</taxon>
        <taxon>Mycobacteriales</taxon>
        <taxon>Nocardiaceae</taxon>
        <taxon>Williamsia</taxon>
    </lineage>
</organism>
<dbReference type="Pfam" id="PF01844">
    <property type="entry name" value="HNH"/>
    <property type="match status" value="1"/>
</dbReference>
<dbReference type="Proteomes" id="UP001205740">
    <property type="component" value="Unassembled WGS sequence"/>
</dbReference>
<dbReference type="InterPro" id="IPR052892">
    <property type="entry name" value="NA-targeting_endonuclease"/>
</dbReference>
<dbReference type="EMBL" id="JAMTCG010000003">
    <property type="protein sequence ID" value="MCP2160793.1"/>
    <property type="molecule type" value="Genomic_DNA"/>
</dbReference>
<reference evidence="2 3" key="1">
    <citation type="submission" date="2022-06" db="EMBL/GenBank/DDBJ databases">
        <title>Genomic Encyclopedia of Archaeal and Bacterial Type Strains, Phase II (KMG-II): from individual species to whole genera.</title>
        <authorList>
            <person name="Goeker M."/>
        </authorList>
    </citation>
    <scope>NUCLEOTIDE SEQUENCE [LARGE SCALE GENOMIC DNA]</scope>
    <source>
        <strain evidence="2 3">DSM 45037</strain>
    </source>
</reference>
<dbReference type="Gene3D" id="1.10.30.50">
    <property type="match status" value="1"/>
</dbReference>
<keyword evidence="2" id="KW-0378">Hydrolase</keyword>
<feature type="domain" description="HNH nuclease" evidence="1">
    <location>
        <begin position="232"/>
        <end position="282"/>
    </location>
</feature>
<keyword evidence="2" id="KW-0540">Nuclease</keyword>
<evidence type="ECO:0000313" key="2">
    <source>
        <dbReference type="EMBL" id="MCP2160793.1"/>
    </source>
</evidence>
<keyword evidence="2" id="KW-0255">Endonuclease</keyword>
<dbReference type="GO" id="GO:0004519">
    <property type="term" value="F:endonuclease activity"/>
    <property type="evidence" value="ECO:0007669"/>
    <property type="project" value="UniProtKB-KW"/>
</dbReference>
<keyword evidence="3" id="KW-1185">Reference proteome</keyword>
<dbReference type="InterPro" id="IPR003615">
    <property type="entry name" value="HNH_nuc"/>
</dbReference>
<name>A0ABT1H4V9_9NOCA</name>
<dbReference type="PANTHER" id="PTHR33877:SF2">
    <property type="entry name" value="OS07G0170200 PROTEIN"/>
    <property type="match status" value="1"/>
</dbReference>
<dbReference type="PANTHER" id="PTHR33877">
    <property type="entry name" value="SLL1193 PROTEIN"/>
    <property type="match status" value="1"/>
</dbReference>
<dbReference type="InterPro" id="IPR002711">
    <property type="entry name" value="HNH"/>
</dbReference>
<evidence type="ECO:0000259" key="1">
    <source>
        <dbReference type="SMART" id="SM00507"/>
    </source>
</evidence>
<gene>
    <name evidence="2" type="ORF">LX12_001980</name>
</gene>
<comment type="caution">
    <text evidence="2">The sequence shown here is derived from an EMBL/GenBank/DDBJ whole genome shotgun (WGS) entry which is preliminary data.</text>
</comment>
<dbReference type="RefSeq" id="WP_253654356.1">
    <property type="nucleotide sequence ID" value="NZ_BAAAOE010000003.1"/>
</dbReference>
<dbReference type="SMART" id="SM00507">
    <property type="entry name" value="HNHc"/>
    <property type="match status" value="1"/>
</dbReference>
<sequence length="358" mass="39865">MTVSGSDPLALGQKLVSVLDDGLRTATYKLATLIALLDFAVENVPRNADAAVDVDLDDLAERVIAIYWRPVRDLDGHYLRQSSNRVARIPDAVRELKSLATTRTGSDPTLEFVRRFHPDPYRAAVVAVRETLVTQPLYRLQRVRGERSHECFLYDDTWLSDKVSGKQLAAHDNKISLFPGVCTTLARLSSLLRPALQIAWLDDVRRHNPFLQRDVPDLASHHFGADRISLERARGALADNFGQRCFYCGAATTHHVDHVLPWSRVGLDGLTNLVLSCSACNLNKSQLLPDPRIVLRALDRGQERLTEIADSISWPSQYERVESAARGLYSTQPAGTPLWIGRQSVDVIRADFAWPGAG</sequence>
<proteinExistence type="predicted"/>
<dbReference type="CDD" id="cd00085">
    <property type="entry name" value="HNHc"/>
    <property type="match status" value="1"/>
</dbReference>
<evidence type="ECO:0000313" key="3">
    <source>
        <dbReference type="Proteomes" id="UP001205740"/>
    </source>
</evidence>
<protein>
    <submittedName>
        <fullName evidence="2">5-methylcytosine-specific restriction endonuclease McrA</fullName>
    </submittedName>
</protein>